<comment type="catalytic activity">
    <reaction evidence="1">
        <text>Hydrolysis of terminal non-reducing alpha-L-arabinofuranoside residues in alpha-L-arabinosides.</text>
        <dbReference type="EC" id="3.2.1.55"/>
    </reaction>
</comment>
<sequence>MIDTNQIQGTISPYLHGQFVEFLGHGITDGIWVGRESDIPNIDGLREGIVDALAKLAPPVVRWPGGCYADTYHWRDGIGKPENRPTTYNENFGTYEQDQHQFGTDEFMHFCELIGAEPWLNINLLSGSVQEMKEWMEYCNRKETTSLSNERKANGHPEPYNVQFWEIGNEAWAGGGFMTPQDYVRKYRQYSSAMPTFKQNIFDKSKIYKIASGPDGNKPLERINWTRDLLNEISKYRQPEINALDLHFYNWNLDSDTDMPTSFQEDDWYRVIKGARELALVIAEQKQLIKDGLEKMPVPESSMDQQLQKIDLIVGEWGIWHKASFMAKPALLQQVTMRDAIATAISLNILQENCENVSMACVAQTVNVLNSLIITDQDKTVLTPNFDVFMMYKKFQGSRLVQYQTREKNQFVDIFAAIQDEILTVCLINSHINSKQVVQVDFQHLAKGIFAERLVADDVTDYNSAEHPNTVRTKQISFTDKISTMKEFDLPAASINIFQFKLIK</sequence>
<dbReference type="Gene3D" id="3.20.20.80">
    <property type="entry name" value="Glycosidases"/>
    <property type="match status" value="1"/>
</dbReference>
<comment type="caution">
    <text evidence="10">The sequence shown here is derived from an EMBL/GenBank/DDBJ whole genome shotgun (WGS) entry which is preliminary data.</text>
</comment>
<gene>
    <name evidence="10" type="ORF">FD12_GL002584</name>
</gene>
<comment type="similarity">
    <text evidence="3">Belongs to the glycosyl hydrolase 51 family.</text>
</comment>
<dbReference type="PANTHER" id="PTHR43576">
    <property type="entry name" value="ALPHA-L-ARABINOFURANOSIDASE C-RELATED"/>
    <property type="match status" value="1"/>
</dbReference>
<dbReference type="InterPro" id="IPR010720">
    <property type="entry name" value="Alpha-L-AF_C"/>
</dbReference>
<evidence type="ECO:0000256" key="7">
    <source>
        <dbReference type="ARBA" id="ARBA00023277"/>
    </source>
</evidence>
<evidence type="ECO:0000256" key="2">
    <source>
        <dbReference type="ARBA" id="ARBA00004881"/>
    </source>
</evidence>
<dbReference type="EC" id="3.2.1.55" evidence="5"/>
<dbReference type="SUPFAM" id="SSF51445">
    <property type="entry name" value="(Trans)glycosidases"/>
    <property type="match status" value="1"/>
</dbReference>
<dbReference type="PANTHER" id="PTHR43576:SF2">
    <property type="entry name" value="INTRACELLULAR EXO-ALPHA-L-ARABINOFURANOSIDASE 2"/>
    <property type="match status" value="1"/>
</dbReference>
<proteinExistence type="inferred from homology"/>
<dbReference type="Pfam" id="PF06964">
    <property type="entry name" value="Alpha-L-AF_C"/>
    <property type="match status" value="1"/>
</dbReference>
<dbReference type="InterPro" id="IPR055235">
    <property type="entry name" value="ASD1_cat"/>
</dbReference>
<dbReference type="SMART" id="SM00813">
    <property type="entry name" value="Alpha-L-AF_C"/>
    <property type="match status" value="1"/>
</dbReference>
<keyword evidence="11" id="KW-1185">Reference proteome</keyword>
<evidence type="ECO:0000256" key="4">
    <source>
        <dbReference type="ARBA" id="ARBA00011165"/>
    </source>
</evidence>
<evidence type="ECO:0000313" key="11">
    <source>
        <dbReference type="Proteomes" id="UP000051977"/>
    </source>
</evidence>
<evidence type="ECO:0000256" key="1">
    <source>
        <dbReference type="ARBA" id="ARBA00001462"/>
    </source>
</evidence>
<dbReference type="InterPro" id="IPR017853">
    <property type="entry name" value="GH"/>
</dbReference>
<accession>A0ABR5PE14</accession>
<dbReference type="SUPFAM" id="SSF51011">
    <property type="entry name" value="Glycosyl hydrolase domain"/>
    <property type="match status" value="1"/>
</dbReference>
<keyword evidence="6" id="KW-0378">Hydrolase</keyword>
<comment type="pathway">
    <text evidence="2">Glycan metabolism.</text>
</comment>
<evidence type="ECO:0000313" key="10">
    <source>
        <dbReference type="EMBL" id="KRL16729.1"/>
    </source>
</evidence>
<name>A0ABR5PE14_9LACO</name>
<evidence type="ECO:0000256" key="8">
    <source>
        <dbReference type="ARBA" id="ARBA00023295"/>
    </source>
</evidence>
<organism evidence="10 11">
    <name type="scientific">Lentilactobacillus rapi DSM 19907 = JCM 15042</name>
    <dbReference type="NCBI Taxonomy" id="1423795"/>
    <lineage>
        <taxon>Bacteria</taxon>
        <taxon>Bacillati</taxon>
        <taxon>Bacillota</taxon>
        <taxon>Bacilli</taxon>
        <taxon>Lactobacillales</taxon>
        <taxon>Lactobacillaceae</taxon>
        <taxon>Lentilactobacillus</taxon>
    </lineage>
</organism>
<comment type="subunit">
    <text evidence="4">Homohexamer; trimer of dimers.</text>
</comment>
<evidence type="ECO:0000256" key="5">
    <source>
        <dbReference type="ARBA" id="ARBA00012670"/>
    </source>
</evidence>
<evidence type="ECO:0000256" key="3">
    <source>
        <dbReference type="ARBA" id="ARBA00007186"/>
    </source>
</evidence>
<keyword evidence="7" id="KW-0119">Carbohydrate metabolism</keyword>
<dbReference type="Pfam" id="PF22848">
    <property type="entry name" value="ASD1_dom"/>
    <property type="match status" value="1"/>
</dbReference>
<protein>
    <recommendedName>
        <fullName evidence="5">non-reducing end alpha-L-arabinofuranosidase</fullName>
        <ecNumber evidence="5">3.2.1.55</ecNumber>
    </recommendedName>
</protein>
<dbReference type="InterPro" id="IPR013780">
    <property type="entry name" value="Glyco_hydro_b"/>
</dbReference>
<feature type="domain" description="Alpha-L-arabinofuranosidase C-terminal" evidence="9">
    <location>
        <begin position="315"/>
        <end position="494"/>
    </location>
</feature>
<evidence type="ECO:0000259" key="9">
    <source>
        <dbReference type="SMART" id="SM00813"/>
    </source>
</evidence>
<dbReference type="EMBL" id="AZEI01000060">
    <property type="protein sequence ID" value="KRL16729.1"/>
    <property type="molecule type" value="Genomic_DNA"/>
</dbReference>
<evidence type="ECO:0000256" key="6">
    <source>
        <dbReference type="ARBA" id="ARBA00022801"/>
    </source>
</evidence>
<dbReference type="Proteomes" id="UP000051977">
    <property type="component" value="Unassembled WGS sequence"/>
</dbReference>
<dbReference type="Gene3D" id="2.60.40.1180">
    <property type="entry name" value="Golgi alpha-mannosidase II"/>
    <property type="match status" value="1"/>
</dbReference>
<reference evidence="10 11" key="1">
    <citation type="journal article" date="2015" name="Genome Announc.">
        <title>Expanding the biotechnology potential of lactobacilli through comparative genomics of 213 strains and associated genera.</title>
        <authorList>
            <person name="Sun Z."/>
            <person name="Harris H.M."/>
            <person name="McCann A."/>
            <person name="Guo C."/>
            <person name="Argimon S."/>
            <person name="Zhang W."/>
            <person name="Yang X."/>
            <person name="Jeffery I.B."/>
            <person name="Cooney J.C."/>
            <person name="Kagawa T.F."/>
            <person name="Liu W."/>
            <person name="Song Y."/>
            <person name="Salvetti E."/>
            <person name="Wrobel A."/>
            <person name="Rasinkangas P."/>
            <person name="Parkhill J."/>
            <person name="Rea M.C."/>
            <person name="O'Sullivan O."/>
            <person name="Ritari J."/>
            <person name="Douillard F.P."/>
            <person name="Paul Ross R."/>
            <person name="Yang R."/>
            <person name="Briner A.E."/>
            <person name="Felis G.E."/>
            <person name="de Vos W.M."/>
            <person name="Barrangou R."/>
            <person name="Klaenhammer T.R."/>
            <person name="Caufield P.W."/>
            <person name="Cui Y."/>
            <person name="Zhang H."/>
            <person name="O'Toole P.W."/>
        </authorList>
    </citation>
    <scope>NUCLEOTIDE SEQUENCE [LARGE SCALE GENOMIC DNA]</scope>
    <source>
        <strain evidence="10 11">DSM 19907</strain>
    </source>
</reference>
<keyword evidence="8" id="KW-0326">Glycosidase</keyword>